<gene>
    <name evidence="2" type="ORF">pclt_cds_560</name>
</gene>
<dbReference type="Pfam" id="PF12937">
    <property type="entry name" value="F-box-like"/>
    <property type="match status" value="1"/>
</dbReference>
<sequence length="301" mass="33365">MNCAVDDSNGHCVSLLSLPDELLLHVASFFDQPTDLCAWSMVSARLALIGGDARLWRSLHERQAVHRMNRWRRAVYRALDTTFAYQHPHWRESIKRRGQSAAADEVVALLSRVVQANAWFAQAESRLADLLHADPRAACRVTMYVRASISPAQQHVSWLHKWRESGSPFVGTDIRIERANVTIRCGAFDTEGLLTGPGLYHTTDAWASSTIIGTEGCCGGVQGFVGTWSNGQFMQQDNALALANCNRIYRGQWGPSGPEGQGMMTNPFSGVPIVGTWHNGRLIAPTRAADRDDYRPVLAHR</sequence>
<dbReference type="EMBL" id="MK174290">
    <property type="protein sequence ID" value="QBZ81153.1"/>
    <property type="molecule type" value="Genomic_DNA"/>
</dbReference>
<evidence type="ECO:0000313" key="3">
    <source>
        <dbReference type="Proteomes" id="UP001237152"/>
    </source>
</evidence>
<name>A0A4D6EIK3_9VIRU</name>
<accession>A0A4D6EIK3</accession>
<dbReference type="InterPro" id="IPR036047">
    <property type="entry name" value="F-box-like_dom_sf"/>
</dbReference>
<dbReference type="SUPFAM" id="SSF81383">
    <property type="entry name" value="F-box domain"/>
    <property type="match status" value="1"/>
</dbReference>
<feature type="domain" description="F-box" evidence="1">
    <location>
        <begin position="12"/>
        <end position="59"/>
    </location>
</feature>
<dbReference type="Gene3D" id="1.20.1280.50">
    <property type="match status" value="1"/>
</dbReference>
<evidence type="ECO:0000259" key="1">
    <source>
        <dbReference type="PROSITE" id="PS50181"/>
    </source>
</evidence>
<organism evidence="2 3">
    <name type="scientific">Pandoravirus celtis</name>
    <dbReference type="NCBI Taxonomy" id="2568002"/>
    <lineage>
        <taxon>Viruses</taxon>
        <taxon>Pandoravirus</taxon>
    </lineage>
</organism>
<dbReference type="PROSITE" id="PS50181">
    <property type="entry name" value="FBOX"/>
    <property type="match status" value="1"/>
</dbReference>
<dbReference type="InterPro" id="IPR001810">
    <property type="entry name" value="F-box_dom"/>
</dbReference>
<reference evidence="2" key="1">
    <citation type="journal article" date="2019" name="Front. Microbiol.">
        <title>Pandoravirus Celtis Illustrates the Microevolution Processes at Work in the Giant Pandoraviridae Genomes.</title>
        <authorList>
            <person name="Legendre M."/>
            <person name="Alempic J.M."/>
            <person name="Philippe N."/>
            <person name="Lartigue A."/>
            <person name="Jeudy S."/>
            <person name="Poirot O."/>
            <person name="Ta N.T."/>
            <person name="Nin S."/>
            <person name="Coute Y."/>
            <person name="Abergel C."/>
            <person name="Claverie J.M."/>
        </authorList>
    </citation>
    <scope>NUCLEOTIDE SEQUENCE</scope>
</reference>
<evidence type="ECO:0000313" key="2">
    <source>
        <dbReference type="EMBL" id="QBZ81153.1"/>
    </source>
</evidence>
<dbReference type="Proteomes" id="UP001237152">
    <property type="component" value="Segment"/>
</dbReference>
<proteinExistence type="predicted"/>
<protein>
    <recommendedName>
        <fullName evidence="1">F-box domain-containing protein</fullName>
    </recommendedName>
</protein>